<dbReference type="Gene3D" id="3.40.50.170">
    <property type="entry name" value="Formyl transferase, N-terminal domain"/>
    <property type="match status" value="1"/>
</dbReference>
<dbReference type="InterPro" id="IPR004607">
    <property type="entry name" value="GART"/>
</dbReference>
<dbReference type="InterPro" id="IPR036477">
    <property type="entry name" value="Formyl_transf_N_sf"/>
</dbReference>
<dbReference type="InterPro" id="IPR002376">
    <property type="entry name" value="Formyl_transf_N"/>
</dbReference>
<evidence type="ECO:0000256" key="1">
    <source>
        <dbReference type="ARBA" id="ARBA00005054"/>
    </source>
</evidence>
<dbReference type="PROSITE" id="PS00373">
    <property type="entry name" value="GART"/>
    <property type="match status" value="1"/>
</dbReference>
<dbReference type="GO" id="GO:0005829">
    <property type="term" value="C:cytosol"/>
    <property type="evidence" value="ECO:0007669"/>
    <property type="project" value="TreeGrafter"/>
</dbReference>
<dbReference type="CDD" id="cd08645">
    <property type="entry name" value="FMT_core_GART"/>
    <property type="match status" value="1"/>
</dbReference>
<dbReference type="SUPFAM" id="SSF53328">
    <property type="entry name" value="Formyltransferase"/>
    <property type="match status" value="1"/>
</dbReference>
<feature type="binding site" evidence="6">
    <location>
        <position position="65"/>
    </location>
    <ligand>
        <name>(6R)-10-formyltetrahydrofolate</name>
        <dbReference type="ChEBI" id="CHEBI:195366"/>
    </ligand>
</feature>
<dbReference type="PANTHER" id="PTHR43369">
    <property type="entry name" value="PHOSPHORIBOSYLGLYCINAMIDE FORMYLTRANSFERASE"/>
    <property type="match status" value="1"/>
</dbReference>
<sequence>MSLKIGVLGSTRGTALQGVIDAIEGGTLDVEIALIVSDKATAPILQRAADHGIPSAFLSPAGLTREVYDAQVTEALQQAGVQLVLLIGYMRIVSASFVEAWRGRLLNVHPSLLPAFGGKMNKSVHEAVLAAGVTETGCTIHQVTEDVDAGPIVLQKRCAVLPDDTVDSLKDRVQALEQAAFVEVLQSWRV</sequence>
<dbReference type="InterPro" id="IPR001555">
    <property type="entry name" value="GART_AS"/>
</dbReference>
<dbReference type="GO" id="GO:0006189">
    <property type="term" value="P:'de novo' IMP biosynthetic process"/>
    <property type="evidence" value="ECO:0007669"/>
    <property type="project" value="UniProtKB-UniRule"/>
</dbReference>
<feature type="binding site" evidence="6">
    <location>
        <position position="107"/>
    </location>
    <ligand>
        <name>(6R)-10-formyltetrahydrofolate</name>
        <dbReference type="ChEBI" id="CHEBI:195366"/>
    </ligand>
</feature>
<dbReference type="NCBIfam" id="TIGR00639">
    <property type="entry name" value="PurN"/>
    <property type="match status" value="1"/>
</dbReference>
<comment type="caution">
    <text evidence="8">The sequence shown here is derived from an EMBL/GenBank/DDBJ whole genome shotgun (WGS) entry which is preliminary data.</text>
</comment>
<dbReference type="Pfam" id="PF00551">
    <property type="entry name" value="Formyl_trans_N"/>
    <property type="match status" value="1"/>
</dbReference>
<feature type="binding site" evidence="6">
    <location>
        <begin position="90"/>
        <end position="93"/>
    </location>
    <ligand>
        <name>(6R)-10-formyltetrahydrofolate</name>
        <dbReference type="ChEBI" id="CHEBI:195366"/>
    </ligand>
</feature>
<comment type="caution">
    <text evidence="6">Lacks conserved residue(s) required for the propagation of feature annotation.</text>
</comment>
<evidence type="ECO:0000313" key="9">
    <source>
        <dbReference type="Proteomes" id="UP000584867"/>
    </source>
</evidence>
<reference evidence="8 9" key="1">
    <citation type="submission" date="2020-08" db="EMBL/GenBank/DDBJ databases">
        <title>Genomic Encyclopedia of Type Strains, Phase IV (KMG-V): Genome sequencing to study the core and pangenomes of soil and plant-associated prokaryotes.</title>
        <authorList>
            <person name="Whitman W."/>
        </authorList>
    </citation>
    <scope>NUCLEOTIDE SEQUENCE [LARGE SCALE GENOMIC DNA]</scope>
    <source>
        <strain evidence="8 9">X5P3</strain>
    </source>
</reference>
<name>A0A7W7ZL69_9BACT</name>
<feature type="site" description="Raises pKa of active site His" evidence="6">
    <location>
        <position position="148"/>
    </location>
</feature>
<dbReference type="RefSeq" id="WP_184252492.1">
    <property type="nucleotide sequence ID" value="NZ_JACHIO010000001.1"/>
</dbReference>
<feature type="active site" description="Proton donor" evidence="6">
    <location>
        <position position="109"/>
    </location>
</feature>
<organism evidence="8 9">
    <name type="scientific">Granulicella mallensis</name>
    <dbReference type="NCBI Taxonomy" id="940614"/>
    <lineage>
        <taxon>Bacteria</taxon>
        <taxon>Pseudomonadati</taxon>
        <taxon>Acidobacteriota</taxon>
        <taxon>Terriglobia</taxon>
        <taxon>Terriglobales</taxon>
        <taxon>Acidobacteriaceae</taxon>
        <taxon>Granulicella</taxon>
    </lineage>
</organism>
<dbReference type="FunFam" id="3.40.50.170:FF:000013">
    <property type="entry name" value="Phosphoribosylamine-glycine ligase"/>
    <property type="match status" value="1"/>
</dbReference>
<evidence type="ECO:0000256" key="5">
    <source>
        <dbReference type="ARBA" id="ARBA00047664"/>
    </source>
</evidence>
<evidence type="ECO:0000256" key="6">
    <source>
        <dbReference type="HAMAP-Rule" id="MF_01930"/>
    </source>
</evidence>
<comment type="pathway">
    <text evidence="1 6">Purine metabolism; IMP biosynthesis via de novo pathway; N(2)-formyl-N(1)-(5-phospho-D-ribosyl)glycinamide from N(1)-(5-phospho-D-ribosyl)glycinamide (10-formyl THF route): step 1/1.</text>
</comment>
<dbReference type="Proteomes" id="UP000584867">
    <property type="component" value="Unassembled WGS sequence"/>
</dbReference>
<comment type="function">
    <text evidence="6">Catalyzes the transfer of a formyl group from 10-formyltetrahydrofolate to 5-phospho-ribosyl-glycinamide (GAR), producing 5-phospho-ribosyl-N-formylglycinamide (FGAR) and tetrahydrofolate.</text>
</comment>
<feature type="domain" description="Formyl transferase N-terminal" evidence="7">
    <location>
        <begin position="4"/>
        <end position="185"/>
    </location>
</feature>
<keyword evidence="3 6" id="KW-0658">Purine biosynthesis</keyword>
<dbReference type="PANTHER" id="PTHR43369:SF2">
    <property type="entry name" value="PHOSPHORIBOSYLGLYCINAMIDE FORMYLTRANSFERASE"/>
    <property type="match status" value="1"/>
</dbReference>
<comment type="similarity">
    <text evidence="4 6">Belongs to the GART family.</text>
</comment>
<evidence type="ECO:0000256" key="3">
    <source>
        <dbReference type="ARBA" id="ARBA00022755"/>
    </source>
</evidence>
<keyword evidence="2 6" id="KW-0808">Transferase</keyword>
<proteinExistence type="inferred from homology"/>
<gene>
    <name evidence="6" type="primary">purN</name>
    <name evidence="8" type="ORF">HDF15_000296</name>
</gene>
<dbReference type="UniPathway" id="UPA00074">
    <property type="reaction ID" value="UER00126"/>
</dbReference>
<dbReference type="AlphaFoldDB" id="A0A7W7ZL69"/>
<evidence type="ECO:0000259" key="7">
    <source>
        <dbReference type="Pfam" id="PF00551"/>
    </source>
</evidence>
<accession>A0A7W7ZL69</accession>
<evidence type="ECO:0000313" key="8">
    <source>
        <dbReference type="EMBL" id="MBB5061971.1"/>
    </source>
</evidence>
<protein>
    <recommendedName>
        <fullName evidence="6">Phosphoribosylglycinamide formyltransferase</fullName>
        <ecNumber evidence="6">2.1.2.2</ecNumber>
    </recommendedName>
    <alternativeName>
        <fullName evidence="6">5'-phosphoribosylglycinamide transformylase</fullName>
    </alternativeName>
    <alternativeName>
        <fullName evidence="6">GAR transformylase</fullName>
        <shortName evidence="6">GART</shortName>
    </alternativeName>
</protein>
<evidence type="ECO:0000256" key="4">
    <source>
        <dbReference type="ARBA" id="ARBA00038440"/>
    </source>
</evidence>
<dbReference type="HAMAP" id="MF_01930">
    <property type="entry name" value="PurN"/>
    <property type="match status" value="1"/>
</dbReference>
<evidence type="ECO:0000256" key="2">
    <source>
        <dbReference type="ARBA" id="ARBA00022679"/>
    </source>
</evidence>
<dbReference type="EC" id="2.1.2.2" evidence="6"/>
<comment type="catalytic activity">
    <reaction evidence="5 6">
        <text>N(1)-(5-phospho-beta-D-ribosyl)glycinamide + (6R)-10-formyltetrahydrofolate = N(2)-formyl-N(1)-(5-phospho-beta-D-ribosyl)glycinamide + (6S)-5,6,7,8-tetrahydrofolate + H(+)</text>
        <dbReference type="Rhea" id="RHEA:15053"/>
        <dbReference type="ChEBI" id="CHEBI:15378"/>
        <dbReference type="ChEBI" id="CHEBI:57453"/>
        <dbReference type="ChEBI" id="CHEBI:143788"/>
        <dbReference type="ChEBI" id="CHEBI:147286"/>
        <dbReference type="ChEBI" id="CHEBI:195366"/>
        <dbReference type="EC" id="2.1.2.2"/>
    </reaction>
</comment>
<dbReference type="GO" id="GO:0004644">
    <property type="term" value="F:phosphoribosylglycinamide formyltransferase activity"/>
    <property type="evidence" value="ECO:0007669"/>
    <property type="project" value="UniProtKB-UniRule"/>
</dbReference>
<dbReference type="EMBL" id="JACHIO010000001">
    <property type="protein sequence ID" value="MBB5061971.1"/>
    <property type="molecule type" value="Genomic_DNA"/>
</dbReference>